<feature type="transmembrane region" description="Helical" evidence="7">
    <location>
        <begin position="158"/>
        <end position="177"/>
    </location>
</feature>
<evidence type="ECO:0000256" key="4">
    <source>
        <dbReference type="ARBA" id="ARBA00022692"/>
    </source>
</evidence>
<evidence type="ECO:0000256" key="2">
    <source>
        <dbReference type="ARBA" id="ARBA00007430"/>
    </source>
</evidence>
<feature type="transmembrane region" description="Helical" evidence="7">
    <location>
        <begin position="30"/>
        <end position="47"/>
    </location>
</feature>
<dbReference type="GO" id="GO:0005886">
    <property type="term" value="C:plasma membrane"/>
    <property type="evidence" value="ECO:0007669"/>
    <property type="project" value="UniProtKB-SubCell"/>
</dbReference>
<feature type="transmembrane region" description="Helical" evidence="7">
    <location>
        <begin position="54"/>
        <end position="78"/>
    </location>
</feature>
<keyword evidence="4 7" id="KW-0812">Transmembrane</keyword>
<gene>
    <name evidence="8" type="ORF">UV61_C0002G0128</name>
</gene>
<feature type="transmembrane region" description="Helical" evidence="7">
    <location>
        <begin position="368"/>
        <end position="389"/>
    </location>
</feature>
<organism evidence="8 9">
    <name type="scientific">Candidatus Gottesmanbacteria bacterium GW2011_GWB1_43_11</name>
    <dbReference type="NCBI Taxonomy" id="1618446"/>
    <lineage>
        <taxon>Bacteria</taxon>
        <taxon>Candidatus Gottesmaniibacteriota</taxon>
    </lineage>
</organism>
<sequence length="489" mass="54674">MIDVPLNQIDTQEIKRRSLVGVVTLTSRTFILQVIALVATFILTILLTPTVFGIFFVVTAVVNFLNYFSDIGLAAALIQKKDELTRDDLTTTFTIQQLLVSFAVIIALVLSSRVADFYKLGSDGIWLFRALVIAFFLSSLKTIPSVLLERKLDFQKLVIPQIVETLVFYVVAILLALKGEGVRSFAWAAIWRGISGVIVLYLIAPWQPGLALKKESARKLLSFGLPYQANSFLALLKDDLLTIFLGKILPFSAIGYIGWAKKWAEISLRLIMDNVIKVTFPTYSRLQHDSQLLGKAIQKSLLFLSLLTLPIAVGMLFLVKPFILIVPRYSKWEPALFSFYLFTFSAVLAAISSPLVNALNAIGKVKYTFLLMIMWTSLTWVLVPLFVYIYGFNGVAVAAVIISLTSFVPVVFIRKVVRIHFLPELAKIGLATLFMVFTMSVFTLVSPTPQLRFTFSLLAGFSVYAILIYALLGSYLAPYWQLLTRTIKS</sequence>
<keyword evidence="5 7" id="KW-1133">Transmembrane helix</keyword>
<keyword evidence="3" id="KW-1003">Cell membrane</keyword>
<feature type="transmembrane region" description="Helical" evidence="7">
    <location>
        <begin position="425"/>
        <end position="445"/>
    </location>
</feature>
<feature type="transmembrane region" description="Helical" evidence="7">
    <location>
        <begin position="335"/>
        <end position="356"/>
    </location>
</feature>
<dbReference type="Pfam" id="PF13440">
    <property type="entry name" value="Polysacc_synt_3"/>
    <property type="match status" value="1"/>
</dbReference>
<comment type="subcellular location">
    <subcellularLocation>
        <location evidence="1">Cell membrane</location>
        <topology evidence="1">Multi-pass membrane protein</topology>
    </subcellularLocation>
</comment>
<dbReference type="InterPro" id="IPR050833">
    <property type="entry name" value="Poly_Biosynth_Transport"/>
</dbReference>
<comment type="similarity">
    <text evidence="2">Belongs to the polysaccharide synthase family.</text>
</comment>
<reference evidence="8 9" key="1">
    <citation type="journal article" date="2015" name="Nature">
        <title>rRNA introns, odd ribosomes, and small enigmatic genomes across a large radiation of phyla.</title>
        <authorList>
            <person name="Brown C.T."/>
            <person name="Hug L.A."/>
            <person name="Thomas B.C."/>
            <person name="Sharon I."/>
            <person name="Castelle C.J."/>
            <person name="Singh A."/>
            <person name="Wilkins M.J."/>
            <person name="Williams K.H."/>
            <person name="Banfield J.F."/>
        </authorList>
    </citation>
    <scope>NUCLEOTIDE SEQUENCE [LARGE SCALE GENOMIC DNA]</scope>
</reference>
<feature type="transmembrane region" description="Helical" evidence="7">
    <location>
        <begin position="395"/>
        <end position="413"/>
    </location>
</feature>
<dbReference type="EMBL" id="LCFD01000002">
    <property type="protein sequence ID" value="KKS87407.1"/>
    <property type="molecule type" value="Genomic_DNA"/>
</dbReference>
<feature type="transmembrane region" description="Helical" evidence="7">
    <location>
        <begin position="98"/>
        <end position="115"/>
    </location>
</feature>
<feature type="transmembrane region" description="Helical" evidence="7">
    <location>
        <begin position="301"/>
        <end position="323"/>
    </location>
</feature>
<name>A0A0G1CPL0_9BACT</name>
<feature type="transmembrane region" description="Helical" evidence="7">
    <location>
        <begin position="127"/>
        <end position="146"/>
    </location>
</feature>
<proteinExistence type="inferred from homology"/>
<feature type="transmembrane region" description="Helical" evidence="7">
    <location>
        <begin position="457"/>
        <end position="480"/>
    </location>
</feature>
<feature type="transmembrane region" description="Helical" evidence="7">
    <location>
        <begin position="184"/>
        <end position="204"/>
    </location>
</feature>
<evidence type="ECO:0000256" key="5">
    <source>
        <dbReference type="ARBA" id="ARBA00022989"/>
    </source>
</evidence>
<evidence type="ECO:0000256" key="3">
    <source>
        <dbReference type="ARBA" id="ARBA00022475"/>
    </source>
</evidence>
<dbReference type="STRING" id="1618446.UV61_C0002G0128"/>
<evidence type="ECO:0000256" key="7">
    <source>
        <dbReference type="SAM" id="Phobius"/>
    </source>
</evidence>
<comment type="caution">
    <text evidence="8">The sequence shown here is derived from an EMBL/GenBank/DDBJ whole genome shotgun (WGS) entry which is preliminary data.</text>
</comment>
<accession>A0A0G1CPL0</accession>
<keyword evidence="6 7" id="KW-0472">Membrane</keyword>
<dbReference type="PANTHER" id="PTHR30250">
    <property type="entry name" value="PST FAMILY PREDICTED COLANIC ACID TRANSPORTER"/>
    <property type="match status" value="1"/>
</dbReference>
<feature type="transmembrane region" description="Helical" evidence="7">
    <location>
        <begin position="240"/>
        <end position="259"/>
    </location>
</feature>
<dbReference type="PANTHER" id="PTHR30250:SF10">
    <property type="entry name" value="LIPOPOLYSACCHARIDE BIOSYNTHESIS PROTEIN WZXC"/>
    <property type="match status" value="1"/>
</dbReference>
<evidence type="ECO:0000256" key="6">
    <source>
        <dbReference type="ARBA" id="ARBA00023136"/>
    </source>
</evidence>
<dbReference type="Proteomes" id="UP000034050">
    <property type="component" value="Unassembled WGS sequence"/>
</dbReference>
<dbReference type="AlphaFoldDB" id="A0A0G1CPL0"/>
<evidence type="ECO:0000313" key="9">
    <source>
        <dbReference type="Proteomes" id="UP000034050"/>
    </source>
</evidence>
<evidence type="ECO:0000256" key="1">
    <source>
        <dbReference type="ARBA" id="ARBA00004651"/>
    </source>
</evidence>
<protein>
    <submittedName>
        <fullName evidence="8">Polysaccharide biosynthesis protein</fullName>
    </submittedName>
</protein>
<evidence type="ECO:0000313" key="8">
    <source>
        <dbReference type="EMBL" id="KKS87407.1"/>
    </source>
</evidence>